<protein>
    <submittedName>
        <fullName evidence="2">Uncharacterized protein</fullName>
    </submittedName>
</protein>
<evidence type="ECO:0000256" key="1">
    <source>
        <dbReference type="SAM" id="MobiDB-lite"/>
    </source>
</evidence>
<dbReference type="Proteomes" id="UP001412067">
    <property type="component" value="Unassembled WGS sequence"/>
</dbReference>
<keyword evidence="3" id="KW-1185">Reference proteome</keyword>
<dbReference type="EMBL" id="JBBWWR010000021">
    <property type="protein sequence ID" value="KAK8938311.1"/>
    <property type="molecule type" value="Genomic_DNA"/>
</dbReference>
<feature type="region of interest" description="Disordered" evidence="1">
    <location>
        <begin position="18"/>
        <end position="57"/>
    </location>
</feature>
<reference evidence="2 3" key="1">
    <citation type="journal article" date="2022" name="Nat. Plants">
        <title>Genomes of leafy and leafless Platanthera orchids illuminate the evolution of mycoheterotrophy.</title>
        <authorList>
            <person name="Li M.H."/>
            <person name="Liu K.W."/>
            <person name="Li Z."/>
            <person name="Lu H.C."/>
            <person name="Ye Q.L."/>
            <person name="Zhang D."/>
            <person name="Wang J.Y."/>
            <person name="Li Y.F."/>
            <person name="Zhong Z.M."/>
            <person name="Liu X."/>
            <person name="Yu X."/>
            <person name="Liu D.K."/>
            <person name="Tu X.D."/>
            <person name="Liu B."/>
            <person name="Hao Y."/>
            <person name="Liao X.Y."/>
            <person name="Jiang Y.T."/>
            <person name="Sun W.H."/>
            <person name="Chen J."/>
            <person name="Chen Y.Q."/>
            <person name="Ai Y."/>
            <person name="Zhai J.W."/>
            <person name="Wu S.S."/>
            <person name="Zhou Z."/>
            <person name="Hsiao Y.Y."/>
            <person name="Wu W.L."/>
            <person name="Chen Y.Y."/>
            <person name="Lin Y.F."/>
            <person name="Hsu J.L."/>
            <person name="Li C.Y."/>
            <person name="Wang Z.W."/>
            <person name="Zhao X."/>
            <person name="Zhong W.Y."/>
            <person name="Ma X.K."/>
            <person name="Ma L."/>
            <person name="Huang J."/>
            <person name="Chen G.Z."/>
            <person name="Huang M.Z."/>
            <person name="Huang L."/>
            <person name="Peng D.H."/>
            <person name="Luo Y.B."/>
            <person name="Zou S.Q."/>
            <person name="Chen S.P."/>
            <person name="Lan S."/>
            <person name="Tsai W.C."/>
            <person name="Van de Peer Y."/>
            <person name="Liu Z.J."/>
        </authorList>
    </citation>
    <scope>NUCLEOTIDE SEQUENCE [LARGE SCALE GENOMIC DNA]</scope>
    <source>
        <strain evidence="2">Lor288</strain>
    </source>
</reference>
<evidence type="ECO:0000313" key="3">
    <source>
        <dbReference type="Proteomes" id="UP001412067"/>
    </source>
</evidence>
<proteinExistence type="predicted"/>
<organism evidence="2 3">
    <name type="scientific">Platanthera guangdongensis</name>
    <dbReference type="NCBI Taxonomy" id="2320717"/>
    <lineage>
        <taxon>Eukaryota</taxon>
        <taxon>Viridiplantae</taxon>
        <taxon>Streptophyta</taxon>
        <taxon>Embryophyta</taxon>
        <taxon>Tracheophyta</taxon>
        <taxon>Spermatophyta</taxon>
        <taxon>Magnoliopsida</taxon>
        <taxon>Liliopsida</taxon>
        <taxon>Asparagales</taxon>
        <taxon>Orchidaceae</taxon>
        <taxon>Orchidoideae</taxon>
        <taxon>Orchideae</taxon>
        <taxon>Orchidinae</taxon>
        <taxon>Platanthera</taxon>
    </lineage>
</organism>
<gene>
    <name evidence="2" type="ORF">KSP40_PGU012631</name>
</gene>
<name>A0ABR2LE13_9ASPA</name>
<sequence length="190" mass="21056">MTEEDSISSISAAKAKGVSNGYDLDDYPGHDTSPSSKVDVHSGPIENGEGQCRRRQDAAREGNQFQVPLILHICIFNHAQFALLKHHYVVVLFVFRFLTAISFPCLQPSPVYAAVIFTKNGGQEIPAAEAEMASSSRCPTLFKEFWFSEDAFCEEISDRQFGAATAPLCLFPTSWPSEAFLFEQGCRFSM</sequence>
<accession>A0ABR2LE13</accession>
<comment type="caution">
    <text evidence="2">The sequence shown here is derived from an EMBL/GenBank/DDBJ whole genome shotgun (WGS) entry which is preliminary data.</text>
</comment>
<evidence type="ECO:0000313" key="2">
    <source>
        <dbReference type="EMBL" id="KAK8938311.1"/>
    </source>
</evidence>